<feature type="domain" description="K Homology" evidence="8">
    <location>
        <begin position="780"/>
        <end position="849"/>
    </location>
</feature>
<feature type="domain" description="K Homology" evidence="8">
    <location>
        <begin position="52"/>
        <end position="129"/>
    </location>
</feature>
<feature type="domain" description="K Homology" evidence="8">
    <location>
        <begin position="945"/>
        <end position="1011"/>
    </location>
</feature>
<dbReference type="SMART" id="SM00322">
    <property type="entry name" value="KH"/>
    <property type="match status" value="15"/>
</dbReference>
<dbReference type="CDD" id="cd22411">
    <property type="entry name" value="KH-I_Vigilin_rpt8"/>
    <property type="match status" value="1"/>
</dbReference>
<dbReference type="CDD" id="cd22409">
    <property type="entry name" value="KH-I_Vigilin_rpt5"/>
    <property type="match status" value="1"/>
</dbReference>
<gene>
    <name evidence="9" type="ORF">CHS0354_037444</name>
</gene>
<feature type="domain" description="K Homology" evidence="8">
    <location>
        <begin position="561"/>
        <end position="629"/>
    </location>
</feature>
<dbReference type="CDD" id="cd22405">
    <property type="entry name" value="KH-I_Vigilin_rpt1"/>
    <property type="match status" value="1"/>
</dbReference>
<accession>A0AAE0VY97</accession>
<keyword evidence="3" id="KW-0677">Repeat</keyword>
<keyword evidence="4 5" id="KW-0694">RNA-binding</keyword>
<dbReference type="CDD" id="cd22417">
    <property type="entry name" value="KH-I_Vigilin_rpt14"/>
    <property type="match status" value="1"/>
</dbReference>
<dbReference type="CDD" id="cd22413">
    <property type="entry name" value="KH-I_Vigilin_rpt10"/>
    <property type="match status" value="1"/>
</dbReference>
<dbReference type="EMBL" id="JAEAOA010002191">
    <property type="protein sequence ID" value="KAK3594419.1"/>
    <property type="molecule type" value="Genomic_DNA"/>
</dbReference>
<reference evidence="9" key="2">
    <citation type="journal article" date="2021" name="Genome Biol. Evol.">
        <title>Developing a high-quality reference genome for a parasitic bivalve with doubly uniparental inheritance (Bivalvia: Unionida).</title>
        <authorList>
            <person name="Smith C.H."/>
        </authorList>
    </citation>
    <scope>NUCLEOTIDE SEQUENCE</scope>
    <source>
        <strain evidence="9">CHS0354</strain>
        <tissue evidence="9">Mantle</tissue>
    </source>
</reference>
<evidence type="ECO:0000313" key="9">
    <source>
        <dbReference type="EMBL" id="KAK3594419.1"/>
    </source>
</evidence>
<dbReference type="GO" id="GO:0003729">
    <property type="term" value="F:mRNA binding"/>
    <property type="evidence" value="ECO:0007669"/>
    <property type="project" value="TreeGrafter"/>
</dbReference>
<reference evidence="9" key="3">
    <citation type="submission" date="2023-05" db="EMBL/GenBank/DDBJ databases">
        <authorList>
            <person name="Smith C.H."/>
        </authorList>
    </citation>
    <scope>NUCLEOTIDE SEQUENCE</scope>
    <source>
        <strain evidence="9">CHS0354</strain>
        <tissue evidence="9">Mantle</tissue>
    </source>
</reference>
<dbReference type="CDD" id="cd22412">
    <property type="entry name" value="KH-I_Vigilin_rpt9"/>
    <property type="match status" value="1"/>
</dbReference>
<dbReference type="PROSITE" id="PS50084">
    <property type="entry name" value="KH_TYPE_1"/>
    <property type="match status" value="14"/>
</dbReference>
<feature type="domain" description="K Homology" evidence="8">
    <location>
        <begin position="1096"/>
        <end position="1165"/>
    </location>
</feature>
<feature type="region of interest" description="Disordered" evidence="7">
    <location>
        <begin position="891"/>
        <end position="917"/>
    </location>
</feature>
<dbReference type="CDD" id="cd22408">
    <property type="entry name" value="KH-I_Vigilin_rpt4"/>
    <property type="match status" value="1"/>
</dbReference>
<comment type="subcellular location">
    <subcellularLocation>
        <location evidence="1">Cytoplasm</location>
    </subcellularLocation>
</comment>
<feature type="compositionally biased region" description="Basic and acidic residues" evidence="7">
    <location>
        <begin position="908"/>
        <end position="917"/>
    </location>
</feature>
<dbReference type="Pfam" id="PF00013">
    <property type="entry name" value="KH_1"/>
    <property type="match status" value="14"/>
</dbReference>
<dbReference type="CDD" id="cd22416">
    <property type="entry name" value="KH-I_Vigilin_rpt13"/>
    <property type="match status" value="1"/>
</dbReference>
<evidence type="ECO:0000256" key="5">
    <source>
        <dbReference type="PROSITE-ProRule" id="PRU00117"/>
    </source>
</evidence>
<dbReference type="Gene3D" id="3.30.1370.10">
    <property type="entry name" value="K Homology domain, type 1"/>
    <property type="match status" value="15"/>
</dbReference>
<evidence type="ECO:0000313" key="10">
    <source>
        <dbReference type="Proteomes" id="UP001195483"/>
    </source>
</evidence>
<evidence type="ECO:0000256" key="4">
    <source>
        <dbReference type="ARBA" id="ARBA00022884"/>
    </source>
</evidence>
<comment type="caution">
    <text evidence="9">The sequence shown here is derived from an EMBL/GenBank/DDBJ whole genome shotgun (WGS) entry which is preliminary data.</text>
</comment>
<keyword evidence="10" id="KW-1185">Reference proteome</keyword>
<name>A0AAE0VY97_9BIVA</name>
<dbReference type="CDD" id="cd02394">
    <property type="entry name" value="KH-I_Vigilin_rpt6"/>
    <property type="match status" value="1"/>
</dbReference>
<evidence type="ECO:0000256" key="3">
    <source>
        <dbReference type="ARBA" id="ARBA00022737"/>
    </source>
</evidence>
<dbReference type="InterPro" id="IPR036612">
    <property type="entry name" value="KH_dom_type_1_sf"/>
</dbReference>
<feature type="domain" description="K Homology" evidence="8">
    <location>
        <begin position="344"/>
        <end position="410"/>
    </location>
</feature>
<dbReference type="AlphaFoldDB" id="A0AAE0VY97"/>
<dbReference type="PANTHER" id="PTHR10627:SF31">
    <property type="entry name" value="DODECA-SATELLITE-BINDING PROTEIN 1, ISOFORM A"/>
    <property type="match status" value="1"/>
</dbReference>
<dbReference type="CDD" id="cd22410">
    <property type="entry name" value="KH-I_Vigilin_rpt7"/>
    <property type="match status" value="1"/>
</dbReference>
<dbReference type="CDD" id="cd22415">
    <property type="entry name" value="KH-I_Vigilin_rpt12"/>
    <property type="match status" value="1"/>
</dbReference>
<dbReference type="PANTHER" id="PTHR10627">
    <property type="entry name" value="SCP160"/>
    <property type="match status" value="1"/>
</dbReference>
<dbReference type="SUPFAM" id="SSF54791">
    <property type="entry name" value="Eukaryotic type KH-domain (KH-domain type I)"/>
    <property type="match status" value="13"/>
</dbReference>
<dbReference type="InterPro" id="IPR004087">
    <property type="entry name" value="KH_dom"/>
</dbReference>
<evidence type="ECO:0000259" key="8">
    <source>
        <dbReference type="SMART" id="SM00322"/>
    </source>
</evidence>
<dbReference type="CDD" id="cd22406">
    <property type="entry name" value="KH-I_Vigilin_rpt2"/>
    <property type="match status" value="1"/>
</dbReference>
<feature type="domain" description="K Homology" evidence="8">
    <location>
        <begin position="275"/>
        <end position="343"/>
    </location>
</feature>
<feature type="domain" description="K Homology" evidence="8">
    <location>
        <begin position="853"/>
        <end position="944"/>
    </location>
</feature>
<dbReference type="CDD" id="cd22407">
    <property type="entry name" value="KH-I_Vigilin_rpt3"/>
    <property type="match status" value="1"/>
</dbReference>
<feature type="region of interest" description="Disordered" evidence="7">
    <location>
        <begin position="1184"/>
        <end position="1238"/>
    </location>
</feature>
<dbReference type="FunFam" id="3.30.1370.10:FF:000039">
    <property type="entry name" value="vigilin isoform X1"/>
    <property type="match status" value="1"/>
</dbReference>
<feature type="domain" description="K Homology" evidence="8">
    <location>
        <begin position="1023"/>
        <end position="1092"/>
    </location>
</feature>
<sequence>MATHVPEVRNVDEEAYIPPVPPSYDEAFPQLPMGQSFPPRTPAKWNMTVKSSKCTQVFQVPLEERRFKDMDEYSFGEEGEQAKICKEIMARTGVSIEMSLARDQSLTVVITGKEDAVKKARRDVMTRLQTQANVTLKIPRDHHGFILGRNGAKIQELELATATKISFPRPDENSDVIRIVGTKEGIDKARHELLLVSEEQAKLAFERLPIEKIYHPFVCGPNNTIIKQLMDETGAKINVPPLSVQKDEIAVSGEKDGVNRCKATIMSIYNEKKRKCQTVSVEVRKSQHKYVIGPRGTNLHEILAVTGVSVEVPPYESPSETITLRGEQEKLGPALTMVYSKANSVIFADVHAPEWLHKFIIGKKGENIRRITQDCPKVHVEFSEGQEKIQVEGPPEEVEQAVAALQSYVKDLESRMDFAEIEIEQRFHKHVIGKGGANITRIKNETGVMIRIPPDAENSSIIRIEGDPAGVQRAKEELMEMSSRMENEKTKDVIIDQRFHKNIIGAKGEKIRGIRDQFNQVQITFPDQGKRSDIVTLRGPKNDVDKCAVYLDKMAKELVVSSYQAQVHIFKDFHKNIIGKNGAKIRQIREETETRIDLPSENSESDVITITGKKANVEAAKAKIEKIQKELASIKEISIEIPHKLHTSIIGAKGRLIRSIMDECGGVIIRFPTEGSTSDKVLIRGPEDDVENARKQLLELTNLKKEASHTTEIRAKPEYHKFLIGRGGSNIRKVREKTGARVIFPTSQDTDQEIITIIGTKDQVEKAKAELESSIKNLDNIVEGEVNVDPRHHRHFVARRGEVLRQIADEYGGVTVSFPRSGVKSERVVLKGAKDCVEGAKRRILEIVTDLDAQVTIECQINQHHHRTVMGARGANVQEITRQYEVGIKFPDRPVNGDDNIPNGEVNGGREEETEPPKRSDIIIITGKPENCEKAKAALLALVPITEEVAVPFEFHRYIIGQKGRDVRKMMEEFNVNISIPPPEDSSDMIKVTGAPNNVQRARGALEEKVVSLEKEKENRALRSFKLTFEVHPQYHPKIIGRKGAVINKIRNDYDVNVQFPDKNDENQSLITVTGFERNAIDAKEEILKMIREYEEQVHLDVKIDHRVHSRIIGAKGRGIRKLMEDFKVEIRIPRSENDDPDIIVISGSEDDVYDCRDHLLNLEEEFLQDVNDEAYLRDLQNPRSMREERQQSNPTGFVVRNAPWDKTPDTSSQEEFPSMGSVVPPKANQAWGPARKY</sequence>
<dbReference type="Proteomes" id="UP001195483">
    <property type="component" value="Unassembled WGS sequence"/>
</dbReference>
<proteinExistence type="predicted"/>
<evidence type="ECO:0000256" key="1">
    <source>
        <dbReference type="ARBA" id="ARBA00004496"/>
    </source>
</evidence>
<evidence type="ECO:0000256" key="2">
    <source>
        <dbReference type="ARBA" id="ARBA00022490"/>
    </source>
</evidence>
<feature type="domain" description="K Homology" evidence="8">
    <location>
        <begin position="130"/>
        <end position="198"/>
    </location>
</feature>
<dbReference type="FunFam" id="3.30.1370.10:FF:000018">
    <property type="entry name" value="vigilin isoform X1"/>
    <property type="match status" value="1"/>
</dbReference>
<dbReference type="CDD" id="cd22418">
    <property type="entry name" value="KH-I_Vigilin_rpt15"/>
    <property type="match status" value="1"/>
</dbReference>
<feature type="domain" description="K Homology" evidence="8">
    <location>
        <begin position="202"/>
        <end position="270"/>
    </location>
</feature>
<keyword evidence="2" id="KW-0963">Cytoplasm</keyword>
<feature type="domain" description="K Homology" evidence="8">
    <location>
        <begin position="487"/>
        <end position="556"/>
    </location>
</feature>
<dbReference type="InterPro" id="IPR057778">
    <property type="entry name" value="KH_Vigilin_N"/>
</dbReference>
<reference evidence="9" key="1">
    <citation type="journal article" date="2021" name="Genome Biol. Evol.">
        <title>A High-Quality Reference Genome for a Parasitic Bivalve with Doubly Uniparental Inheritance (Bivalvia: Unionida).</title>
        <authorList>
            <person name="Smith C.H."/>
        </authorList>
    </citation>
    <scope>NUCLEOTIDE SEQUENCE</scope>
    <source>
        <strain evidence="9">CHS0354</strain>
    </source>
</reference>
<dbReference type="InterPro" id="IPR004088">
    <property type="entry name" value="KH_dom_type_1"/>
</dbReference>
<feature type="domain" description="K Homology" evidence="8">
    <location>
        <begin position="707"/>
        <end position="776"/>
    </location>
</feature>
<evidence type="ECO:0000256" key="7">
    <source>
        <dbReference type="SAM" id="MobiDB-lite"/>
    </source>
</evidence>
<organism evidence="9 10">
    <name type="scientific">Potamilus streckersoni</name>
    <dbReference type="NCBI Taxonomy" id="2493646"/>
    <lineage>
        <taxon>Eukaryota</taxon>
        <taxon>Metazoa</taxon>
        <taxon>Spiralia</taxon>
        <taxon>Lophotrochozoa</taxon>
        <taxon>Mollusca</taxon>
        <taxon>Bivalvia</taxon>
        <taxon>Autobranchia</taxon>
        <taxon>Heteroconchia</taxon>
        <taxon>Palaeoheterodonta</taxon>
        <taxon>Unionida</taxon>
        <taxon>Unionoidea</taxon>
        <taxon>Unionidae</taxon>
        <taxon>Ambleminae</taxon>
        <taxon>Lampsilini</taxon>
        <taxon>Potamilus</taxon>
    </lineage>
</organism>
<dbReference type="Pfam" id="PF24668">
    <property type="entry name" value="KH_Vigilin"/>
    <property type="match status" value="1"/>
</dbReference>
<keyword evidence="6" id="KW-0175">Coiled coil</keyword>
<feature type="coiled-coil region" evidence="6">
    <location>
        <begin position="610"/>
        <end position="637"/>
    </location>
</feature>
<protein>
    <recommendedName>
        <fullName evidence="8">K Homology domain-containing protein</fullName>
    </recommendedName>
</protein>
<evidence type="ECO:0000256" key="6">
    <source>
        <dbReference type="SAM" id="Coils"/>
    </source>
</evidence>
<feature type="domain" description="K Homology" evidence="8">
    <location>
        <begin position="633"/>
        <end position="702"/>
    </location>
</feature>
<feature type="domain" description="K Homology" evidence="8">
    <location>
        <begin position="415"/>
        <end position="483"/>
    </location>
</feature>
<dbReference type="CDD" id="cd22414">
    <property type="entry name" value="KH-I_Vigilin_rpt11"/>
    <property type="match status" value="1"/>
</dbReference>